<keyword evidence="1" id="KW-0378">Hydrolase</keyword>
<feature type="binding site" evidence="2">
    <location>
        <position position="353"/>
    </location>
    <ligand>
        <name>Mn(2+)</name>
        <dbReference type="ChEBI" id="CHEBI:29035"/>
        <label>2</label>
    </ligand>
</feature>
<dbReference type="PANTHER" id="PTHR11014">
    <property type="entry name" value="PEPTIDASE M20 FAMILY MEMBER"/>
    <property type="match status" value="1"/>
</dbReference>
<name>A0A1S2LMW8_9BACI</name>
<keyword evidence="2" id="KW-0479">Metal-binding</keyword>
<sequence>MIQWRRHLHKNPELSFQEYDTALFIKKKFACLPNVHIETGVGWETAVIATISGGSGPTIAVRADIDALPIVEEATHNYQSEREGVMHACGHDAHTAIALAVATILSEASVQNQLPGTVKFIFQPAEEATNETGKTGAQYLVEAGVLSDVDCILALHVSPEHAVGEVLIHDGYSMANVDVFQVTIQGTGGHGAYPHLGTDPIWMLGPVLQAIHGIVARNISPLDAAVISIGELKGGSASNIIPSDVFLQGTLRSYSPHVREELITKLERAISVVETFGGNYDFTVNKGEPALYNNPEVNQAFRETVKQLFPEIKKYEIPFGLGGEDFSHMTNEVPGAMFFLGCSTQDGKKKELHTPIFDIDERCLPIGASIVAYTVLKFLEGVYDLPNKEHFIMSE</sequence>
<comment type="cofactor">
    <cofactor evidence="2">
        <name>Mn(2+)</name>
        <dbReference type="ChEBI" id="CHEBI:29035"/>
    </cofactor>
    <text evidence="2">The Mn(2+) ion enhances activity.</text>
</comment>
<dbReference type="InterPro" id="IPR002933">
    <property type="entry name" value="Peptidase_M20"/>
</dbReference>
<dbReference type="OrthoDB" id="9776731at2"/>
<evidence type="ECO:0000313" key="5">
    <source>
        <dbReference type="Proteomes" id="UP000179524"/>
    </source>
</evidence>
<dbReference type="EMBL" id="MLQR01000027">
    <property type="protein sequence ID" value="OIJ13706.1"/>
    <property type="molecule type" value="Genomic_DNA"/>
</dbReference>
<dbReference type="Gene3D" id="3.30.70.360">
    <property type="match status" value="1"/>
</dbReference>
<dbReference type="SUPFAM" id="SSF53187">
    <property type="entry name" value="Zn-dependent exopeptidases"/>
    <property type="match status" value="1"/>
</dbReference>
<dbReference type="GO" id="GO:0046872">
    <property type="term" value="F:metal ion binding"/>
    <property type="evidence" value="ECO:0007669"/>
    <property type="project" value="UniProtKB-KW"/>
</dbReference>
<dbReference type="InterPro" id="IPR011650">
    <property type="entry name" value="Peptidase_M20_dimer"/>
</dbReference>
<feature type="binding site" evidence="2">
    <location>
        <position position="89"/>
    </location>
    <ligand>
        <name>Mn(2+)</name>
        <dbReference type="ChEBI" id="CHEBI:29035"/>
        <label>2</label>
    </ligand>
</feature>
<dbReference type="Gene3D" id="3.40.630.10">
    <property type="entry name" value="Zn peptidases"/>
    <property type="match status" value="1"/>
</dbReference>
<evidence type="ECO:0000313" key="4">
    <source>
        <dbReference type="EMBL" id="OIJ13706.1"/>
    </source>
</evidence>
<dbReference type="Pfam" id="PF07687">
    <property type="entry name" value="M20_dimer"/>
    <property type="match status" value="1"/>
</dbReference>
<dbReference type="GO" id="GO:0019877">
    <property type="term" value="P:diaminopimelate biosynthetic process"/>
    <property type="evidence" value="ECO:0007669"/>
    <property type="project" value="UniProtKB-ARBA"/>
</dbReference>
<evidence type="ECO:0000256" key="2">
    <source>
        <dbReference type="PIRSR" id="PIRSR005962-1"/>
    </source>
</evidence>
<feature type="binding site" evidence="2">
    <location>
        <position position="127"/>
    </location>
    <ligand>
        <name>Mn(2+)</name>
        <dbReference type="ChEBI" id="CHEBI:29035"/>
        <label>2</label>
    </ligand>
</feature>
<comment type="caution">
    <text evidence="4">The sequence shown here is derived from an EMBL/GenBank/DDBJ whole genome shotgun (WGS) entry which is preliminary data.</text>
</comment>
<feature type="binding site" evidence="2">
    <location>
        <position position="91"/>
    </location>
    <ligand>
        <name>Mn(2+)</name>
        <dbReference type="ChEBI" id="CHEBI:29035"/>
        <label>2</label>
    </ligand>
</feature>
<organism evidence="4 5">
    <name type="scientific">Anaerobacillus alkalilacustris</name>
    <dbReference type="NCBI Taxonomy" id="393763"/>
    <lineage>
        <taxon>Bacteria</taxon>
        <taxon>Bacillati</taxon>
        <taxon>Bacillota</taxon>
        <taxon>Bacilli</taxon>
        <taxon>Bacillales</taxon>
        <taxon>Bacillaceae</taxon>
        <taxon>Anaerobacillus</taxon>
    </lineage>
</organism>
<proteinExistence type="predicted"/>
<dbReference type="Pfam" id="PF01546">
    <property type="entry name" value="Peptidase_M20"/>
    <property type="match status" value="1"/>
</dbReference>
<dbReference type="PANTHER" id="PTHR11014:SF63">
    <property type="entry name" value="METALLOPEPTIDASE, PUTATIVE (AFU_ORTHOLOGUE AFUA_6G09600)-RELATED"/>
    <property type="match status" value="1"/>
</dbReference>
<feature type="binding site" evidence="2">
    <location>
        <position position="156"/>
    </location>
    <ligand>
        <name>Mn(2+)</name>
        <dbReference type="ChEBI" id="CHEBI:29035"/>
        <label>2</label>
    </ligand>
</feature>
<dbReference type="PIRSF" id="PIRSF005962">
    <property type="entry name" value="Pept_M20D_amidohydro"/>
    <property type="match status" value="1"/>
</dbReference>
<evidence type="ECO:0000259" key="3">
    <source>
        <dbReference type="Pfam" id="PF07687"/>
    </source>
</evidence>
<protein>
    <submittedName>
        <fullName evidence="4">Peptidase M20</fullName>
    </submittedName>
</protein>
<keyword evidence="2" id="KW-0464">Manganese</keyword>
<reference evidence="4 5" key="1">
    <citation type="submission" date="2016-10" db="EMBL/GenBank/DDBJ databases">
        <title>Draft genome sequences of four alkaliphilic bacteria belonging to the Anaerobacillus genus.</title>
        <authorList>
            <person name="Bassil N.M."/>
            <person name="Lloyd J.R."/>
        </authorList>
    </citation>
    <scope>NUCLEOTIDE SEQUENCE [LARGE SCALE GENOMIC DNA]</scope>
    <source>
        <strain evidence="4 5">DSM 18345</strain>
    </source>
</reference>
<keyword evidence="5" id="KW-1185">Reference proteome</keyword>
<dbReference type="FunFam" id="3.30.70.360:FF:000001">
    <property type="entry name" value="N-acetyldiaminopimelate deacetylase"/>
    <property type="match status" value="1"/>
</dbReference>
<dbReference type="SUPFAM" id="SSF55031">
    <property type="entry name" value="Bacterial exopeptidase dimerisation domain"/>
    <property type="match status" value="1"/>
</dbReference>
<gene>
    <name evidence="4" type="ORF">BKP37_10250</name>
</gene>
<dbReference type="GO" id="GO:0050118">
    <property type="term" value="F:N-acetyldiaminopimelate deacetylase activity"/>
    <property type="evidence" value="ECO:0007669"/>
    <property type="project" value="UniProtKB-ARBA"/>
</dbReference>
<accession>A0A1S2LMW8</accession>
<dbReference type="AlphaFoldDB" id="A0A1S2LMW8"/>
<dbReference type="Proteomes" id="UP000179524">
    <property type="component" value="Unassembled WGS sequence"/>
</dbReference>
<dbReference type="NCBIfam" id="TIGR01891">
    <property type="entry name" value="amidohydrolases"/>
    <property type="match status" value="1"/>
</dbReference>
<evidence type="ECO:0000256" key="1">
    <source>
        <dbReference type="ARBA" id="ARBA00022801"/>
    </source>
</evidence>
<feature type="domain" description="Peptidase M20 dimerisation" evidence="3">
    <location>
        <begin position="180"/>
        <end position="271"/>
    </location>
</feature>
<dbReference type="InterPro" id="IPR036264">
    <property type="entry name" value="Bact_exopeptidase_dim_dom"/>
</dbReference>
<dbReference type="InterPro" id="IPR017439">
    <property type="entry name" value="Amidohydrolase"/>
</dbReference>